<evidence type="ECO:0000313" key="3">
    <source>
        <dbReference type="Proteomes" id="UP001470230"/>
    </source>
</evidence>
<evidence type="ECO:0000313" key="2">
    <source>
        <dbReference type="EMBL" id="KAK8836955.1"/>
    </source>
</evidence>
<organism evidence="2 3">
    <name type="scientific">Tritrichomonas musculus</name>
    <dbReference type="NCBI Taxonomy" id="1915356"/>
    <lineage>
        <taxon>Eukaryota</taxon>
        <taxon>Metamonada</taxon>
        <taxon>Parabasalia</taxon>
        <taxon>Tritrichomonadida</taxon>
        <taxon>Tritrichomonadidae</taxon>
        <taxon>Tritrichomonas</taxon>
    </lineage>
</organism>
<evidence type="ECO:0000256" key="1">
    <source>
        <dbReference type="SAM" id="MobiDB-lite"/>
    </source>
</evidence>
<proteinExistence type="predicted"/>
<sequence>MADNMYGAANWLPQKDNGRPHTAAKTQQKLAQMKISMLSNLPPYSLDLSPKKLMKRRVDKYKLKTIQQLIQCVHYVWDISHVPQ</sequence>
<evidence type="ECO:0008006" key="4">
    <source>
        <dbReference type="Google" id="ProtNLM"/>
    </source>
</evidence>
<dbReference type="InterPro" id="IPR036397">
    <property type="entry name" value="RNaseH_sf"/>
</dbReference>
<gene>
    <name evidence="2" type="ORF">M9Y10_036988</name>
</gene>
<dbReference type="EMBL" id="JAPFFF010000062">
    <property type="protein sequence ID" value="KAK8836955.1"/>
    <property type="molecule type" value="Genomic_DNA"/>
</dbReference>
<keyword evidence="3" id="KW-1185">Reference proteome</keyword>
<dbReference type="Proteomes" id="UP001470230">
    <property type="component" value="Unassembled WGS sequence"/>
</dbReference>
<feature type="region of interest" description="Disordered" evidence="1">
    <location>
        <begin position="1"/>
        <end position="22"/>
    </location>
</feature>
<protein>
    <recommendedName>
        <fullName evidence="4">DDE Tnp4 domain-containing protein</fullName>
    </recommendedName>
</protein>
<accession>A0ABR2GSM9</accession>
<name>A0ABR2GSM9_9EUKA</name>
<reference evidence="2 3" key="1">
    <citation type="submission" date="2024-04" db="EMBL/GenBank/DDBJ databases">
        <title>Tritrichomonas musculus Genome.</title>
        <authorList>
            <person name="Alves-Ferreira E."/>
            <person name="Grigg M."/>
            <person name="Lorenzi H."/>
            <person name="Galac M."/>
        </authorList>
    </citation>
    <scope>NUCLEOTIDE SEQUENCE [LARGE SCALE GENOMIC DNA]</scope>
    <source>
        <strain evidence="2 3">EAF2021</strain>
    </source>
</reference>
<dbReference type="Gene3D" id="3.30.420.10">
    <property type="entry name" value="Ribonuclease H-like superfamily/Ribonuclease H"/>
    <property type="match status" value="1"/>
</dbReference>
<comment type="caution">
    <text evidence="2">The sequence shown here is derived from an EMBL/GenBank/DDBJ whole genome shotgun (WGS) entry which is preliminary data.</text>
</comment>